<dbReference type="GO" id="GO:0016787">
    <property type="term" value="F:hydrolase activity"/>
    <property type="evidence" value="ECO:0007669"/>
    <property type="project" value="UniProtKB-KW"/>
</dbReference>
<evidence type="ECO:0000313" key="2">
    <source>
        <dbReference type="EMBL" id="QHL91821.1"/>
    </source>
</evidence>
<dbReference type="Pfam" id="PF00561">
    <property type="entry name" value="Abhydrolase_1"/>
    <property type="match status" value="1"/>
</dbReference>
<proteinExistence type="predicted"/>
<dbReference type="Proteomes" id="UP000464468">
    <property type="component" value="Chromosome"/>
</dbReference>
<dbReference type="InterPro" id="IPR000073">
    <property type="entry name" value="AB_hydrolase_1"/>
</dbReference>
<dbReference type="EMBL" id="CP047895">
    <property type="protein sequence ID" value="QHL91821.1"/>
    <property type="molecule type" value="Genomic_DNA"/>
</dbReference>
<evidence type="ECO:0000259" key="1">
    <source>
        <dbReference type="Pfam" id="PF00561"/>
    </source>
</evidence>
<accession>A0A7Z2NXW1</accession>
<reference evidence="2 3" key="1">
    <citation type="submission" date="2020-01" db="EMBL/GenBank/DDBJ databases">
        <title>Sphingomonas sp. C33 whole genome sequece.</title>
        <authorList>
            <person name="Park C."/>
        </authorList>
    </citation>
    <scope>NUCLEOTIDE SEQUENCE [LARGE SCALE GENOMIC DNA]</scope>
    <source>
        <strain evidence="2 3">C33</strain>
    </source>
</reference>
<dbReference type="PANTHER" id="PTHR43689">
    <property type="entry name" value="HYDROLASE"/>
    <property type="match status" value="1"/>
</dbReference>
<dbReference type="Gene3D" id="3.40.50.1820">
    <property type="entry name" value="alpha/beta hydrolase"/>
    <property type="match status" value="1"/>
</dbReference>
<dbReference type="KEGG" id="schy:GVO57_05885"/>
<name>A0A7Z2NXW1_9SPHN</name>
<keyword evidence="3" id="KW-1185">Reference proteome</keyword>
<dbReference type="SUPFAM" id="SSF53474">
    <property type="entry name" value="alpha/beta-Hydrolases"/>
    <property type="match status" value="1"/>
</dbReference>
<evidence type="ECO:0000313" key="3">
    <source>
        <dbReference type="Proteomes" id="UP000464468"/>
    </source>
</evidence>
<gene>
    <name evidence="2" type="ORF">GVO57_05885</name>
</gene>
<keyword evidence="2" id="KW-0378">Hydrolase</keyword>
<dbReference type="AlphaFoldDB" id="A0A7Z2NXW1"/>
<feature type="domain" description="AB hydrolase-1" evidence="1">
    <location>
        <begin position="63"/>
        <end position="299"/>
    </location>
</feature>
<sequence length="318" mass="34554">MRWVKRLGVVLVLLLVGGIAFAWTPDGDRAALIARYSDGKSRFLDLGDGLRVHVRVDGPETAPVMLLIHGSNASLHTWAGWTEKLAGRYRLVAIDLPGHGLTGAHPRRDYREESFIDVIDRVVDRLGLPPAIVAGNSMGGELAWKYARAHPAQVRAMVLIDASGAPGAFPDHASIGHSMMRSAALRPVLRHLTPRILIEQSLKDSLAVQQVVTPAMVDRYWELLLFPGNRDATLDRATVRRPAATPAAMAALGKPVLILWGAADRLIPPRYGEWYRRAIPGSELIVYPGVGHVPMEEAPDRTAADVDAWAKRLGAAGA</sequence>
<organism evidence="2 3">
    <name type="scientific">Sphingomonas changnyeongensis</name>
    <dbReference type="NCBI Taxonomy" id="2698679"/>
    <lineage>
        <taxon>Bacteria</taxon>
        <taxon>Pseudomonadati</taxon>
        <taxon>Pseudomonadota</taxon>
        <taxon>Alphaproteobacteria</taxon>
        <taxon>Sphingomonadales</taxon>
        <taxon>Sphingomonadaceae</taxon>
        <taxon>Sphingomonas</taxon>
    </lineage>
</organism>
<dbReference type="InterPro" id="IPR029058">
    <property type="entry name" value="AB_hydrolase_fold"/>
</dbReference>
<protein>
    <submittedName>
        <fullName evidence="2">Alpha/beta fold hydrolase</fullName>
    </submittedName>
</protein>
<dbReference type="PRINTS" id="PR00111">
    <property type="entry name" value="ABHYDROLASE"/>
</dbReference>
<dbReference type="PANTHER" id="PTHR43689:SF8">
    <property type="entry name" value="ALPHA_BETA-HYDROLASES SUPERFAMILY PROTEIN"/>
    <property type="match status" value="1"/>
</dbReference>